<dbReference type="Proteomes" id="UP000077154">
    <property type="component" value="Unassembled WGS sequence"/>
</dbReference>
<dbReference type="InterPro" id="IPR036188">
    <property type="entry name" value="FAD/NAD-bd_sf"/>
</dbReference>
<sequence>MSGIKRVAVIGAGPAGAIAVDALAQEQAFEVIRVFERREKVGGCWVQDPAHRSPQLPDFKTLASRTADKPHDIPPSLPTYVSRSTQYRHDETSVYPLLETNIDYHTMEFSQEPIPVKQTSRSIQRHGPSTPFRHHTVVQGYIEGLLDRKGYKDFVECGVTVERVEKVDASWKLTLRKAGSERDYWWAEEFDAVVVASGHYTVPHVPHIEGLKGFASAYLGSVEHSKGYRGAEKYRQKNVVVIGASVSGMDIARDLIGVAQHPINAVVRGKWHPYFGKSAFDHSDIKTRPAVKRIESAQGRRTIILEDGSHIDNVDNIILGTGYSLTLPFLPDFPVTNNRLPGLYLHIFQRQDPTLAFVGAIAAGFTFKAFEWQAVLAARYFAGRVELPSIAEQEKWETDRIAVKGDGVPFTALYPNFEEYFETVRELAGEPAPGQPGRRLPKFGKGWRELFDGGHQRRIEAWKKENETRSKMENSVAVKARL</sequence>
<evidence type="ECO:0000256" key="1">
    <source>
        <dbReference type="ARBA" id="ARBA00009183"/>
    </source>
</evidence>
<evidence type="ECO:0000256" key="3">
    <source>
        <dbReference type="ARBA" id="ARBA00022827"/>
    </source>
</evidence>
<comment type="similarity">
    <text evidence="1">Belongs to the FMO family.</text>
</comment>
<dbReference type="OrthoDB" id="66881at2759"/>
<dbReference type="VEuPathDB" id="FungiDB:GMDG_05835"/>
<organism evidence="6">
    <name type="scientific">Pseudogymnoascus destructans</name>
    <dbReference type="NCBI Taxonomy" id="655981"/>
    <lineage>
        <taxon>Eukaryota</taxon>
        <taxon>Fungi</taxon>
        <taxon>Dikarya</taxon>
        <taxon>Ascomycota</taxon>
        <taxon>Pezizomycotina</taxon>
        <taxon>Leotiomycetes</taxon>
        <taxon>Thelebolales</taxon>
        <taxon>Thelebolaceae</taxon>
        <taxon>Pseudogymnoascus</taxon>
    </lineage>
</organism>
<dbReference type="InterPro" id="IPR020946">
    <property type="entry name" value="Flavin_mOase-like"/>
</dbReference>
<reference evidence="6" key="1">
    <citation type="submission" date="2016-03" db="EMBL/GenBank/DDBJ databases">
        <title>Updated assembly of Pseudogymnoascus destructans, the fungus causing white-nose syndrome of bats.</title>
        <authorList>
            <person name="Palmer J.M."/>
            <person name="Drees K.P."/>
            <person name="Foster J.T."/>
            <person name="Lindner D.L."/>
        </authorList>
    </citation>
    <scope>NUCLEOTIDE SEQUENCE [LARGE SCALE GENOMIC DNA]</scope>
    <source>
        <strain evidence="6">20631-21</strain>
    </source>
</reference>
<dbReference type="EMBL" id="KV441391">
    <property type="protein sequence ID" value="OAF60752.2"/>
    <property type="molecule type" value="Genomic_DNA"/>
</dbReference>
<dbReference type="AlphaFoldDB" id="A0A177AH52"/>
<keyword evidence="3" id="KW-0274">FAD</keyword>
<dbReference type="Pfam" id="PF00743">
    <property type="entry name" value="FMO-like"/>
    <property type="match status" value="2"/>
</dbReference>
<dbReference type="PANTHER" id="PTHR23023">
    <property type="entry name" value="DIMETHYLANILINE MONOOXYGENASE"/>
    <property type="match status" value="1"/>
</dbReference>
<gene>
    <name evidence="6" type="ORF">VC83_03503</name>
</gene>
<accession>A0A177AH52</accession>
<dbReference type="GO" id="GO:0050661">
    <property type="term" value="F:NADP binding"/>
    <property type="evidence" value="ECO:0007669"/>
    <property type="project" value="InterPro"/>
</dbReference>
<dbReference type="GO" id="GO:0004499">
    <property type="term" value="F:N,N-dimethylaniline monooxygenase activity"/>
    <property type="evidence" value="ECO:0007669"/>
    <property type="project" value="InterPro"/>
</dbReference>
<dbReference type="Gene3D" id="3.50.50.60">
    <property type="entry name" value="FAD/NAD(P)-binding domain"/>
    <property type="match status" value="2"/>
</dbReference>
<evidence type="ECO:0000256" key="2">
    <source>
        <dbReference type="ARBA" id="ARBA00022630"/>
    </source>
</evidence>
<proteinExistence type="inferred from homology"/>
<dbReference type="PIRSF" id="PIRSF000332">
    <property type="entry name" value="FMO"/>
    <property type="match status" value="1"/>
</dbReference>
<keyword evidence="5" id="KW-0560">Oxidoreductase</keyword>
<dbReference type="GO" id="GO:0050660">
    <property type="term" value="F:flavin adenine dinucleotide binding"/>
    <property type="evidence" value="ECO:0007669"/>
    <property type="project" value="InterPro"/>
</dbReference>
<evidence type="ECO:0000256" key="4">
    <source>
        <dbReference type="ARBA" id="ARBA00022857"/>
    </source>
</evidence>
<dbReference type="InterPro" id="IPR000960">
    <property type="entry name" value="Flavin_mOase"/>
</dbReference>
<dbReference type="InterPro" id="IPR050346">
    <property type="entry name" value="FMO-like"/>
</dbReference>
<dbReference type="RefSeq" id="XP_024326033.1">
    <property type="nucleotide sequence ID" value="XM_024467149.1"/>
</dbReference>
<dbReference type="GeneID" id="36286579"/>
<dbReference type="eggNOG" id="KOG1399">
    <property type="taxonomic scope" value="Eukaryota"/>
</dbReference>
<evidence type="ECO:0000313" key="6">
    <source>
        <dbReference type="EMBL" id="OAF60752.2"/>
    </source>
</evidence>
<name>A0A177AH52_9PEZI</name>
<keyword evidence="2" id="KW-0285">Flavoprotein</keyword>
<evidence type="ECO:0000256" key="5">
    <source>
        <dbReference type="ARBA" id="ARBA00023002"/>
    </source>
</evidence>
<protein>
    <submittedName>
        <fullName evidence="6">Uncharacterized protein</fullName>
    </submittedName>
</protein>
<keyword evidence="4" id="KW-0521">NADP</keyword>
<dbReference type="PRINTS" id="PR00419">
    <property type="entry name" value="ADXRDTASE"/>
</dbReference>
<dbReference type="SUPFAM" id="SSF51905">
    <property type="entry name" value="FAD/NAD(P)-binding domain"/>
    <property type="match status" value="2"/>
</dbReference>